<proteinExistence type="predicted"/>
<dbReference type="SUPFAM" id="SSF52540">
    <property type="entry name" value="P-loop containing nucleoside triphosphate hydrolases"/>
    <property type="match status" value="1"/>
</dbReference>
<dbReference type="InterPro" id="IPR027417">
    <property type="entry name" value="P-loop_NTPase"/>
</dbReference>
<evidence type="ECO:0000313" key="2">
    <source>
        <dbReference type="Proteomes" id="UP001202180"/>
    </source>
</evidence>
<dbReference type="EMBL" id="JALPRF010000013">
    <property type="protein sequence ID" value="MCK8495907.1"/>
    <property type="molecule type" value="Genomic_DNA"/>
</dbReference>
<protein>
    <submittedName>
        <fullName evidence="1">AAA family ATPase</fullName>
    </submittedName>
</protein>
<sequence>MITNELSSFSVRPEPKTIPLTQATLLSRIRESRITDRTPVKKLKPVVMVGQSTFARRGDFSVITGQRKAGKTTVLQFVVATALLEEIPLELDTLQIRAEYCRGNDVVYVDTEGSKEDTQDFIKGVKSLIGSSEQPAHLHTYHWREFTAKECREGMDILFTEHPNAHLWIIDGIADLVNKPNDEEESNQTVRWIMSMAGKLDTCVVLVIHENPTKAGQEAKLRGHLGSELERKASGAIGIEKDRQKGEHYIKSRFLRKSADFDPIAFRFDPQTNRPVHRILTASERAQLQDKNRIRIGELMNLRSRCFLNTASKAERELKDSIKLYQNATTGKDAERALCNRNLAALLKYNLIREEQTAEGYVYHLIDTEGAAIEFKIGQSNE</sequence>
<reference evidence="1 2" key="1">
    <citation type="submission" date="2022-04" db="EMBL/GenBank/DDBJ databases">
        <title>Spirosoma sp. strain RP8 genome sequencing and assembly.</title>
        <authorList>
            <person name="Jung Y."/>
        </authorList>
    </citation>
    <scope>NUCLEOTIDE SEQUENCE [LARGE SCALE GENOMIC DNA]</scope>
    <source>
        <strain evidence="1 2">RP8</strain>
    </source>
</reference>
<name>A0ABT0HVL4_9BACT</name>
<accession>A0ABT0HVL4</accession>
<keyword evidence="2" id="KW-1185">Reference proteome</keyword>
<dbReference type="Pfam" id="PF13481">
    <property type="entry name" value="AAA_25"/>
    <property type="match status" value="1"/>
</dbReference>
<evidence type="ECO:0000313" key="1">
    <source>
        <dbReference type="EMBL" id="MCK8495907.1"/>
    </source>
</evidence>
<dbReference type="Gene3D" id="3.40.50.300">
    <property type="entry name" value="P-loop containing nucleotide triphosphate hydrolases"/>
    <property type="match status" value="1"/>
</dbReference>
<comment type="caution">
    <text evidence="1">The sequence shown here is derived from an EMBL/GenBank/DDBJ whole genome shotgun (WGS) entry which is preliminary data.</text>
</comment>
<organism evidence="1 2">
    <name type="scientific">Spirosoma liriopis</name>
    <dbReference type="NCBI Taxonomy" id="2937440"/>
    <lineage>
        <taxon>Bacteria</taxon>
        <taxon>Pseudomonadati</taxon>
        <taxon>Bacteroidota</taxon>
        <taxon>Cytophagia</taxon>
        <taxon>Cytophagales</taxon>
        <taxon>Cytophagaceae</taxon>
        <taxon>Spirosoma</taxon>
    </lineage>
</organism>
<dbReference type="RefSeq" id="WP_248480717.1">
    <property type="nucleotide sequence ID" value="NZ_JALPRF010000013.1"/>
</dbReference>
<gene>
    <name evidence="1" type="ORF">M0L20_28835</name>
</gene>
<dbReference type="Proteomes" id="UP001202180">
    <property type="component" value="Unassembled WGS sequence"/>
</dbReference>